<organism evidence="1 2">
    <name type="scientific">Anaerobacillus alkaliphilus</name>
    <dbReference type="NCBI Taxonomy" id="1548597"/>
    <lineage>
        <taxon>Bacteria</taxon>
        <taxon>Bacillati</taxon>
        <taxon>Bacillota</taxon>
        <taxon>Bacilli</taxon>
        <taxon>Bacillales</taxon>
        <taxon>Bacillaceae</taxon>
        <taxon>Anaerobacillus</taxon>
    </lineage>
</organism>
<name>A0A4Q0VV68_9BACI</name>
<dbReference type="GO" id="GO:0030420">
    <property type="term" value="P:establishment of competence for transformation"/>
    <property type="evidence" value="ECO:0007669"/>
    <property type="project" value="InterPro"/>
</dbReference>
<protein>
    <submittedName>
        <fullName evidence="1">Competence protein</fullName>
    </submittedName>
</protein>
<dbReference type="OrthoDB" id="2417337at2"/>
<reference evidence="1 2" key="1">
    <citation type="journal article" date="2019" name="Int. J. Syst. Evol. Microbiol.">
        <title>Anaerobacillus alkaliphilus sp. nov., a novel alkaliphilic and moderately halophilic bacterium.</title>
        <authorList>
            <person name="Borsodi A.K."/>
            <person name="Aszalos J.M."/>
            <person name="Bihari P."/>
            <person name="Nagy I."/>
            <person name="Schumann P."/>
            <person name="Sproer C."/>
            <person name="Kovacs A.L."/>
            <person name="Boka K."/>
            <person name="Dobosy P."/>
            <person name="Ovari M."/>
            <person name="Szili-Kovacs T."/>
            <person name="Toth E."/>
        </authorList>
    </citation>
    <scope>NUCLEOTIDE SEQUENCE [LARGE SCALE GENOMIC DNA]</scope>
    <source>
        <strain evidence="1 2">B16-10</strain>
    </source>
</reference>
<dbReference type="PROSITE" id="PS51257">
    <property type="entry name" value="PROKAR_LIPOPROTEIN"/>
    <property type="match status" value="1"/>
</dbReference>
<gene>
    <name evidence="1" type="ORF">DS745_07450</name>
</gene>
<evidence type="ECO:0000313" key="1">
    <source>
        <dbReference type="EMBL" id="RXJ02216.1"/>
    </source>
</evidence>
<dbReference type="EMBL" id="QOUX01000026">
    <property type="protein sequence ID" value="RXJ02216.1"/>
    <property type="molecule type" value="Genomic_DNA"/>
</dbReference>
<comment type="caution">
    <text evidence="1">The sequence shown here is derived from an EMBL/GenBank/DDBJ whole genome shotgun (WGS) entry which is preliminary data.</text>
</comment>
<accession>A0A4Q0VV68</accession>
<sequence length="153" mass="17621">MVEKTLNHYVVNKNTLAICSIASCEFSSIVYEIDQILYVRQTPLKIIQVSCLANGSTHKGRCMAVSYHTNNRHKLPVPISEKDSIYFFPTSAPNNFHCHWISYHHVLHLQLAKNQETIITFRNGLQLTISVSFYTIEKQLHRTAHLRHLFSGL</sequence>
<proteinExistence type="predicted"/>
<dbReference type="Proteomes" id="UP000290649">
    <property type="component" value="Unassembled WGS sequence"/>
</dbReference>
<keyword evidence="2" id="KW-1185">Reference proteome</keyword>
<dbReference type="AlphaFoldDB" id="A0A4Q0VV68"/>
<dbReference type="InterPro" id="IPR010461">
    <property type="entry name" value="ComK"/>
</dbReference>
<evidence type="ECO:0000313" key="2">
    <source>
        <dbReference type="Proteomes" id="UP000290649"/>
    </source>
</evidence>
<dbReference type="Pfam" id="PF06338">
    <property type="entry name" value="ComK"/>
    <property type="match status" value="1"/>
</dbReference>